<feature type="non-terminal residue" evidence="3">
    <location>
        <position position="1"/>
    </location>
</feature>
<gene>
    <name evidence="3" type="ORF">CALCODRAFT_421085</name>
</gene>
<dbReference type="Pfam" id="PF24883">
    <property type="entry name" value="NPHP3_N"/>
    <property type="match status" value="1"/>
</dbReference>
<evidence type="ECO:0000313" key="4">
    <source>
        <dbReference type="Proteomes" id="UP000076842"/>
    </source>
</evidence>
<name>A0A165GMJ2_9BASI</name>
<evidence type="ECO:0000256" key="1">
    <source>
        <dbReference type="ARBA" id="ARBA00022737"/>
    </source>
</evidence>
<dbReference type="SUPFAM" id="SSF52540">
    <property type="entry name" value="P-loop containing nucleoside triphosphate hydrolases"/>
    <property type="match status" value="1"/>
</dbReference>
<dbReference type="EMBL" id="KV423953">
    <property type="protein sequence ID" value="KZT58253.1"/>
    <property type="molecule type" value="Genomic_DNA"/>
</dbReference>
<dbReference type="InParanoid" id="A0A165GMJ2"/>
<feature type="non-terminal residue" evidence="3">
    <location>
        <position position="183"/>
    </location>
</feature>
<evidence type="ECO:0000313" key="3">
    <source>
        <dbReference type="EMBL" id="KZT58253.1"/>
    </source>
</evidence>
<dbReference type="Proteomes" id="UP000076842">
    <property type="component" value="Unassembled WGS sequence"/>
</dbReference>
<dbReference type="Gene3D" id="3.40.50.300">
    <property type="entry name" value="P-loop containing nucleotide triphosphate hydrolases"/>
    <property type="match status" value="1"/>
</dbReference>
<reference evidence="3 4" key="1">
    <citation type="journal article" date="2016" name="Mol. Biol. Evol.">
        <title>Comparative Genomics of Early-Diverging Mushroom-Forming Fungi Provides Insights into the Origins of Lignocellulose Decay Capabilities.</title>
        <authorList>
            <person name="Nagy L.G."/>
            <person name="Riley R."/>
            <person name="Tritt A."/>
            <person name="Adam C."/>
            <person name="Daum C."/>
            <person name="Floudas D."/>
            <person name="Sun H."/>
            <person name="Yadav J.S."/>
            <person name="Pangilinan J."/>
            <person name="Larsson K.H."/>
            <person name="Matsuura K."/>
            <person name="Barry K."/>
            <person name="Labutti K."/>
            <person name="Kuo R."/>
            <person name="Ohm R.A."/>
            <person name="Bhattacharya S.S."/>
            <person name="Shirouzu T."/>
            <person name="Yoshinaga Y."/>
            <person name="Martin F.M."/>
            <person name="Grigoriev I.V."/>
            <person name="Hibbett D.S."/>
        </authorList>
    </citation>
    <scope>NUCLEOTIDE SEQUENCE [LARGE SCALE GENOMIC DNA]</scope>
    <source>
        <strain evidence="3 4">HHB12733</strain>
    </source>
</reference>
<dbReference type="AlphaFoldDB" id="A0A165GMJ2"/>
<accession>A0A165GMJ2</accession>
<organism evidence="3 4">
    <name type="scientific">Calocera cornea HHB12733</name>
    <dbReference type="NCBI Taxonomy" id="1353952"/>
    <lineage>
        <taxon>Eukaryota</taxon>
        <taxon>Fungi</taxon>
        <taxon>Dikarya</taxon>
        <taxon>Basidiomycota</taxon>
        <taxon>Agaricomycotina</taxon>
        <taxon>Dacrymycetes</taxon>
        <taxon>Dacrymycetales</taxon>
        <taxon>Dacrymycetaceae</taxon>
        <taxon>Calocera</taxon>
    </lineage>
</organism>
<dbReference type="OrthoDB" id="3045137at2759"/>
<keyword evidence="4" id="KW-1185">Reference proteome</keyword>
<dbReference type="InterPro" id="IPR056884">
    <property type="entry name" value="NPHP3-like_N"/>
</dbReference>
<feature type="domain" description="Nephrocystin 3-like N-terminal" evidence="2">
    <location>
        <begin position="6"/>
        <end position="170"/>
    </location>
</feature>
<protein>
    <recommendedName>
        <fullName evidence="2">Nephrocystin 3-like N-terminal domain-containing protein</fullName>
    </recommendedName>
</protein>
<proteinExistence type="predicted"/>
<dbReference type="InterPro" id="IPR027417">
    <property type="entry name" value="P-loop_NTPase"/>
</dbReference>
<sequence length="183" mass="20640">KCCLAGTRQNIFEEAWSWIDNYQRARTSEVFWISDVAGSGKSTIAHSLCQQAREKGILWSCFFFDRMSAERSTPNMFITTLIRDLAALDQKLGEEIADILQREPSLCSASFSRQLKDIVLRPSVIDLYPKGRGLIVVDALDEAWSEALFEWFSDGVPKLNANIRFVVTSRPIAEVGREFGPVS</sequence>
<keyword evidence="1" id="KW-0677">Repeat</keyword>
<evidence type="ECO:0000259" key="2">
    <source>
        <dbReference type="Pfam" id="PF24883"/>
    </source>
</evidence>